<sequence>MADATCSLHPHVAQADIQTRQDAIFTAFWQTMECQASQPVLQQSSNHLTKQQAPRAKKPRMAVGGKRRKKPKRRLAALHLIHPRRSHCSPRMQSTWPPQPHHYHPDLESFHVYRRMGRTANAPGLHIPRAGLAHRDISAHGARQ</sequence>
<protein>
    <submittedName>
        <fullName evidence="2">Uncharacterized protein</fullName>
    </submittedName>
</protein>
<feature type="non-terminal residue" evidence="2">
    <location>
        <position position="144"/>
    </location>
</feature>
<evidence type="ECO:0000256" key="1">
    <source>
        <dbReference type="SAM" id="MobiDB-lite"/>
    </source>
</evidence>
<keyword evidence="3" id="KW-1185">Reference proteome</keyword>
<dbReference type="AlphaFoldDB" id="A0AAD1T0M8"/>
<dbReference type="Proteomes" id="UP001295444">
    <property type="component" value="Chromosome 08"/>
</dbReference>
<evidence type="ECO:0000313" key="2">
    <source>
        <dbReference type="EMBL" id="CAH2313146.1"/>
    </source>
</evidence>
<organism evidence="2 3">
    <name type="scientific">Pelobates cultripes</name>
    <name type="common">Western spadefoot toad</name>
    <dbReference type="NCBI Taxonomy" id="61616"/>
    <lineage>
        <taxon>Eukaryota</taxon>
        <taxon>Metazoa</taxon>
        <taxon>Chordata</taxon>
        <taxon>Craniata</taxon>
        <taxon>Vertebrata</taxon>
        <taxon>Euteleostomi</taxon>
        <taxon>Amphibia</taxon>
        <taxon>Batrachia</taxon>
        <taxon>Anura</taxon>
        <taxon>Pelobatoidea</taxon>
        <taxon>Pelobatidae</taxon>
        <taxon>Pelobates</taxon>
    </lineage>
</organism>
<feature type="region of interest" description="Disordered" evidence="1">
    <location>
        <begin position="43"/>
        <end position="72"/>
    </location>
</feature>
<dbReference type="EMBL" id="OW240919">
    <property type="protein sequence ID" value="CAH2313146.1"/>
    <property type="molecule type" value="Genomic_DNA"/>
</dbReference>
<name>A0AAD1T0M8_PELCU</name>
<gene>
    <name evidence="2" type="ORF">PECUL_23A002171</name>
</gene>
<evidence type="ECO:0000313" key="3">
    <source>
        <dbReference type="Proteomes" id="UP001295444"/>
    </source>
</evidence>
<feature type="compositionally biased region" description="Basic residues" evidence="1">
    <location>
        <begin position="55"/>
        <end position="72"/>
    </location>
</feature>
<proteinExistence type="predicted"/>
<feature type="compositionally biased region" description="Polar residues" evidence="1">
    <location>
        <begin position="43"/>
        <end position="52"/>
    </location>
</feature>
<reference evidence="2" key="1">
    <citation type="submission" date="2022-03" db="EMBL/GenBank/DDBJ databases">
        <authorList>
            <person name="Alioto T."/>
            <person name="Alioto T."/>
            <person name="Gomez Garrido J."/>
        </authorList>
    </citation>
    <scope>NUCLEOTIDE SEQUENCE</scope>
</reference>
<accession>A0AAD1T0M8</accession>